<keyword evidence="7 11" id="KW-1133">Transmembrane helix</keyword>
<keyword evidence="4" id="KW-0328">Glycosyltransferase</keyword>
<feature type="region of interest" description="Disordered" evidence="10">
    <location>
        <begin position="2870"/>
        <end position="2916"/>
    </location>
</feature>
<gene>
    <name evidence="14" type="ORF">SCF082_LOCUS53202</name>
</gene>
<evidence type="ECO:0000256" key="8">
    <source>
        <dbReference type="ARBA" id="ARBA00023136"/>
    </source>
</evidence>
<dbReference type="Pfam" id="PF00856">
    <property type="entry name" value="SET"/>
    <property type="match status" value="1"/>
</dbReference>
<dbReference type="Gene3D" id="2.170.270.10">
    <property type="entry name" value="SET domain"/>
    <property type="match status" value="1"/>
</dbReference>
<proteinExistence type="inferred from homology"/>
<dbReference type="Pfam" id="PF02364">
    <property type="entry name" value="Glucan_synthase"/>
    <property type="match status" value="1"/>
</dbReference>
<comment type="catalytic activity">
    <reaction evidence="9">
        <text>[(1-&gt;3)-beta-D-glucosyl](n) + UDP-alpha-D-glucose = [(1-&gt;3)-beta-D-glucosyl](n+1) + UDP + H(+)</text>
        <dbReference type="Rhea" id="RHEA:21476"/>
        <dbReference type="Rhea" id="RHEA-COMP:11146"/>
        <dbReference type="Rhea" id="RHEA-COMP:14303"/>
        <dbReference type="ChEBI" id="CHEBI:15378"/>
        <dbReference type="ChEBI" id="CHEBI:37671"/>
        <dbReference type="ChEBI" id="CHEBI:58223"/>
        <dbReference type="ChEBI" id="CHEBI:58885"/>
        <dbReference type="EC" id="2.4.1.34"/>
    </reaction>
</comment>
<dbReference type="InterPro" id="IPR046341">
    <property type="entry name" value="SET_dom_sf"/>
</dbReference>
<evidence type="ECO:0000256" key="1">
    <source>
        <dbReference type="ARBA" id="ARBA00004141"/>
    </source>
</evidence>
<feature type="transmembrane region" description="Helical" evidence="11">
    <location>
        <begin position="680"/>
        <end position="702"/>
    </location>
</feature>
<evidence type="ECO:0000256" key="2">
    <source>
        <dbReference type="ARBA" id="ARBA00009040"/>
    </source>
</evidence>
<feature type="region of interest" description="Disordered" evidence="10">
    <location>
        <begin position="221"/>
        <end position="240"/>
    </location>
</feature>
<evidence type="ECO:0000256" key="12">
    <source>
        <dbReference type="SAM" id="SignalP"/>
    </source>
</evidence>
<evidence type="ECO:0000256" key="5">
    <source>
        <dbReference type="ARBA" id="ARBA00022679"/>
    </source>
</evidence>
<feature type="transmembrane region" description="Helical" evidence="11">
    <location>
        <begin position="1614"/>
        <end position="1632"/>
    </location>
</feature>
<sequence length="2916" mass="328098">MGFRWPWTILLLGQQVAAHRCGKSEKTDAGGHSCGGRVDWLVQHEDLSKDEAGFRVAKEFPVECWRCGLNISSASSKSCSLQESTSDTLQLQQLQMMNCGKVQKASVQFQDVLAAKSDTWASSDQVKVWRQKSSLAGELCRESTVLLDHEEFKSAALVAMYAWSEVIMDGSQCCELLRPPYCLQAQWSWATLAVAILLGGSFLALISSLIAALTAKAPRPAARAAPRSPRPARAVPKPEPLGRTAEEIYQELLRSWMKDHSLRGLYGAAHFAESAASLFAQLYKRFGFQADNVRNQFDHLLSLWRSHCAMLADLDLEVEDEEELEEAVVNEKTLLHEALNSMHAELLEGFRAWRHRLSEELQEPLSRSSVTLCQVRWAQVPLGDWLDSESSPKHLAASLAMKHLAEVVTYLLVWGEAGNLRFMPEVIYFLTELTLGADGEPYQVEGPTSCCFLSRMIRPSYKVIFDEWYQSLEFKQVSTEDRASGVGPEEREKLPTFHTGYEAFLPPDAANYDDWNEFFANVGLLRRGMARLFESEHPKRFAVFQEFNLSKMLSSQKTKTHREVHSFWGVFASTHRIWLLHTLLFFTGLCVVAEEPKDDAETLAGHGIAVRFSGLGLLAPLHALMLMVARIYTSGPALRSSIRGIGCMCAHLSRGLLWLSPLVTYLAVRFSQGIDIDQQIIRYLLIAHGLVSVWALISLLFFANRTSDVPYQVRPRRLCRLQVVRYFFWFVVLAAKFLIAVVLFRAVFELILDLQLEPLGRATSRDVLIAWYSTVWTRDLLIWIWLWFSSFFIFCADTQLWFTVGCSLLGVAAFLSQRGCRVCHFALEDAVHELPWRFQEKVLRYAPSAKQAFAKTWNLVIHHMTKEQKINVRDSGELSYDYVMSEEPEPPVLFNRENCLERASKHYCYMSDTREWPVNKELQWRFLALSRGLGLPMPRPYRVPYVPTLTAVIPHFEEPILLQPEDLYSEAPGEARDLGHLIDYLRIKYMDEFKNLAQNFSVPGGVRNWSRYSPPQWKATCIWASMRLQTLWRTVAGICKYHDALLLLHELQGTCSGLLWHPEDTSDVFRCLVSMQLYSYSSSVQREQVNEMLERFPPNLKIAYIDHEDTDECAILHPQQRRRYYSCLIDRSCKKAKNSTSAFRLPLYRIELPGYPILSDGKADNQNHALPFSRGTITQCVDANQGAYFEQMLLLPNALGEFRWKAKRIVGFPEHITSDLGSVGDFAAGSETAFCTLLQRSYAVLGARMHYGHPDLMNKQYMMQQGGISKGTRTLNLSEDIFAGLDFVLRADGREICHKEYFHLSKGRDLGFNSVLKFFSKLSSGSGEQLLTRQMCRLGQLMSLPEVLTLYYAHAGYYLTQFLLSWVMPTVLFTWSLVLASDCDAHFAAFEPSCGRRPAPELMGRMLASIYTYALLVLVLLATALPLFMEEWLERSFKIAAQRLLKQVFTLSFLMFVFQAKIIGFYVVNELRYGGAKYISTGRSLPTERRPFIRPVPNKVDEYEGLYLDYAIQAFYDGLTLLIASIMVSGLGGMEPVNPYRGGLSALWACIGLTIISWLYAPFVFNPHQFARRHILEDRRVLCHFFWKNWGAGWIRWYEEYQLKPRTGLSISMLDFNFLVFFLGVSVWFAVVNHKVSMMQVIFSSQAYMKEVAAVTLLPPIFTSWISCFLVSQITRVVSSIRRRCCHAQGESTWDVLRPLVPFFAFLVVALEVFEALAALEILRRMQRWKDFLAGLILKYLLLEVTIFLAEGLMRSRCAKGCCGRERGLQALYFWILTNRMFRDMLTSSVILSPLLLLSLLNSGFRSCCQTLDLHEFLIYRSTGHRARRRACFGDSDRDTISNTDESQTTSTDASTDEADAEKSLEMAVEVPVEAPCRASPGGGTHGPPHALSDDEDEQREQQQSYPRSTCLGIFPVSTRLSVLLSAQEETGTEQLVHRVADLGDSSEEETGARLRAVVLSRRGVAEMGPLAPGHCRVSWLSQNLQQSNASRIKASSLRLVDRHFMVGDRVSSQEDPRCDERPPPVTVADPACAAAFRARRFDEAEAIYSEALQSSSSAEGRAQALCSRAQCRLKLKNFKGAREDAALARALQPENPKTWYRLGCALACGVPRFNEALEAFEEAKRRAPENTEVERALQTLLKRKSEAEGRYDWLEVYEKYFETGPLAVAANERRRRSETGETETLPEAVIAPLAVEPFVGPVRLGHSEERGRGLYVTEDVPKGRLLLCAKALVTGLNQELPALLQAAAGRGWLGVVRSLSRGSRESEDEMPEISLAELAGCELEAEELEEVLSIEEAKEILCHNQFSLPLVNPNAAPVEVGNDLERSGLWLLPVFVNHSCLPNVQRSIVLDCLFLRAGRDLKSGEEIFDSYVETLQPFWQRRAALETYGFHCCCERCVLEEAVCGEHRVEIEELLKEASDAIQEGQGEDLAQRTEAVATKADNLMDQFLAETLHKGVLSTEGCTGRPVYELPTPPLSAQRMALLRGGFERLESAESQSFQRQNALQALLLAGLANVLRGHALSLRGLNRYVEAASAWQRILDTLDQVLPASELSASVANDMLSNKLLAFHLDYQRAANKEMRSALLRSHWAYGGGAAVWRWFSQKLFAPTVLEGGSQVWKEMQSEDNNLAPGAPDIGYKVVALPEAPRKETGRGFEDLLKRAQREKRDKVPEKPDKPERVPPKMSGVDGSEKSEKSTVEDLPTGSPSKSPGAGASSAENGAASCRMSTALEEDTLFVIAVVSLPGLKSASEAALEVSEEELRVESFRPELPHRVTGRFPVAVEPESSVAKWSRRQAQLTIRLRVEMWHILNVLDYVGLVAPRIRAATMGAGSRDGDPQGYRMGSQMFVNTTSSLLKETPSCEDKVAHLKSEHVRSPKDTESARLPAGALGFRRKRRSAEDAETLRDGAESVSKFC</sequence>
<feature type="region of interest" description="Disordered" evidence="10">
    <location>
        <begin position="2663"/>
        <end position="2721"/>
    </location>
</feature>
<feature type="transmembrane region" description="Helical" evidence="11">
    <location>
        <begin position="1514"/>
        <end position="1534"/>
    </location>
</feature>
<dbReference type="EC" id="2.4.1.34" evidence="3"/>
<comment type="caution">
    <text evidence="14">The sequence shown here is derived from an EMBL/GenBank/DDBJ whole genome shotgun (WGS) entry which is preliminary data.</text>
</comment>
<reference evidence="14 15" key="1">
    <citation type="submission" date="2024-02" db="EMBL/GenBank/DDBJ databases">
        <authorList>
            <person name="Chen Y."/>
            <person name="Shah S."/>
            <person name="Dougan E. K."/>
            <person name="Thang M."/>
            <person name="Chan C."/>
        </authorList>
    </citation>
    <scope>NUCLEOTIDE SEQUENCE [LARGE SCALE GENOMIC DNA]</scope>
</reference>
<dbReference type="SMART" id="SM01205">
    <property type="entry name" value="FKS1_dom1"/>
    <property type="match status" value="1"/>
</dbReference>
<feature type="compositionally biased region" description="Basic and acidic residues" evidence="10">
    <location>
        <begin position="2898"/>
        <end position="2909"/>
    </location>
</feature>
<feature type="transmembrane region" description="Helical" evidence="11">
    <location>
        <begin position="187"/>
        <end position="213"/>
    </location>
</feature>
<evidence type="ECO:0000259" key="13">
    <source>
        <dbReference type="PROSITE" id="PS50280"/>
    </source>
</evidence>
<feature type="compositionally biased region" description="Basic and acidic residues" evidence="10">
    <location>
        <begin position="2690"/>
        <end position="2699"/>
    </location>
</feature>
<feature type="compositionally biased region" description="Low complexity" evidence="10">
    <location>
        <begin position="2703"/>
        <end position="2721"/>
    </location>
</feature>
<feature type="compositionally biased region" description="Low complexity" evidence="10">
    <location>
        <begin position="1844"/>
        <end position="1854"/>
    </location>
</feature>
<dbReference type="Gene3D" id="1.25.40.10">
    <property type="entry name" value="Tetratricopeptide repeat domain"/>
    <property type="match status" value="1"/>
</dbReference>
<feature type="transmembrane region" description="Helical" evidence="11">
    <location>
        <begin position="1732"/>
        <end position="1750"/>
    </location>
</feature>
<organism evidence="14 15">
    <name type="scientific">Durusdinium trenchii</name>
    <dbReference type="NCBI Taxonomy" id="1381693"/>
    <lineage>
        <taxon>Eukaryota</taxon>
        <taxon>Sar</taxon>
        <taxon>Alveolata</taxon>
        <taxon>Dinophyceae</taxon>
        <taxon>Suessiales</taxon>
        <taxon>Symbiodiniaceae</taxon>
        <taxon>Durusdinium</taxon>
    </lineage>
</organism>
<feature type="transmembrane region" description="Helical" evidence="11">
    <location>
        <begin position="645"/>
        <end position="668"/>
    </location>
</feature>
<evidence type="ECO:0000256" key="10">
    <source>
        <dbReference type="SAM" id="MobiDB-lite"/>
    </source>
</evidence>
<dbReference type="InterPro" id="IPR001214">
    <property type="entry name" value="SET_dom"/>
</dbReference>
<dbReference type="Proteomes" id="UP001642464">
    <property type="component" value="Unassembled WGS sequence"/>
</dbReference>
<keyword evidence="8 11" id="KW-0472">Membrane</keyword>
<comment type="similarity">
    <text evidence="2">Belongs to the glycosyltransferase 48 family.</text>
</comment>
<feature type="transmembrane region" description="Helical" evidence="11">
    <location>
        <begin position="1652"/>
        <end position="1675"/>
    </location>
</feature>
<feature type="transmembrane region" description="Helical" evidence="11">
    <location>
        <begin position="1546"/>
        <end position="1565"/>
    </location>
</feature>
<feature type="transmembrane region" description="Helical" evidence="11">
    <location>
        <begin position="768"/>
        <end position="788"/>
    </location>
</feature>
<dbReference type="PANTHER" id="PTHR12741">
    <property type="entry name" value="LYST-INTERACTING PROTEIN LIP5 DOPAMINE RESPONSIVE PROTEIN DRG-1"/>
    <property type="match status" value="1"/>
</dbReference>
<evidence type="ECO:0000256" key="3">
    <source>
        <dbReference type="ARBA" id="ARBA00012589"/>
    </source>
</evidence>
<evidence type="ECO:0000256" key="9">
    <source>
        <dbReference type="ARBA" id="ARBA00047777"/>
    </source>
</evidence>
<feature type="transmembrane region" description="Helical" evidence="11">
    <location>
        <begin position="800"/>
        <end position="816"/>
    </location>
</feature>
<evidence type="ECO:0000256" key="11">
    <source>
        <dbReference type="SAM" id="Phobius"/>
    </source>
</evidence>
<evidence type="ECO:0000313" key="15">
    <source>
        <dbReference type="Proteomes" id="UP001642464"/>
    </source>
</evidence>
<dbReference type="SUPFAM" id="SSF82199">
    <property type="entry name" value="SET domain"/>
    <property type="match status" value="1"/>
</dbReference>
<dbReference type="InterPro" id="IPR019734">
    <property type="entry name" value="TPR_rpt"/>
</dbReference>
<feature type="transmembrane region" description="Helical" evidence="11">
    <location>
        <begin position="614"/>
        <end position="633"/>
    </location>
</feature>
<accession>A0ABP0SR59</accession>
<feature type="transmembrane region" description="Helical" evidence="11">
    <location>
        <begin position="723"/>
        <end position="748"/>
    </location>
</feature>
<feature type="compositionally biased region" description="Basic and acidic residues" evidence="10">
    <location>
        <begin position="2870"/>
        <end position="2882"/>
    </location>
</feature>
<evidence type="ECO:0000256" key="6">
    <source>
        <dbReference type="ARBA" id="ARBA00022692"/>
    </source>
</evidence>
<feature type="compositionally biased region" description="Basic and acidic residues" evidence="10">
    <location>
        <begin position="2663"/>
        <end position="2682"/>
    </location>
</feature>
<protein>
    <recommendedName>
        <fullName evidence="3">1,3-beta-glucan synthase</fullName>
        <ecNumber evidence="3">2.4.1.34</ecNumber>
    </recommendedName>
</protein>
<feature type="domain" description="SET" evidence="13">
    <location>
        <begin position="2201"/>
        <end position="2373"/>
    </location>
</feature>
<keyword evidence="12" id="KW-0732">Signal</keyword>
<feature type="compositionally biased region" description="Low complexity" evidence="10">
    <location>
        <begin position="221"/>
        <end position="235"/>
    </location>
</feature>
<evidence type="ECO:0000256" key="7">
    <source>
        <dbReference type="ARBA" id="ARBA00022989"/>
    </source>
</evidence>
<feature type="transmembrane region" description="Helical" evidence="11">
    <location>
        <begin position="1406"/>
        <end position="1428"/>
    </location>
</feature>
<dbReference type="InterPro" id="IPR003440">
    <property type="entry name" value="Glyco_trans_48_dom"/>
</dbReference>
<dbReference type="SUPFAM" id="SSF48452">
    <property type="entry name" value="TPR-like"/>
    <property type="match status" value="1"/>
</dbReference>
<feature type="signal peptide" evidence="12">
    <location>
        <begin position="1"/>
        <end position="18"/>
    </location>
</feature>
<keyword evidence="5" id="KW-0808">Transferase</keyword>
<feature type="transmembrane region" description="Helical" evidence="11">
    <location>
        <begin position="1358"/>
        <end position="1380"/>
    </location>
</feature>
<dbReference type="InterPro" id="IPR026899">
    <property type="entry name" value="FKS1-like_dom1"/>
</dbReference>
<comment type="subcellular location">
    <subcellularLocation>
        <location evidence="1">Membrane</location>
        <topology evidence="1">Multi-pass membrane protein</topology>
    </subcellularLocation>
</comment>
<feature type="chain" id="PRO_5045515249" description="1,3-beta-glucan synthase" evidence="12">
    <location>
        <begin position="19"/>
        <end position="2916"/>
    </location>
</feature>
<feature type="transmembrane region" description="Helical" evidence="11">
    <location>
        <begin position="1448"/>
        <end position="1468"/>
    </location>
</feature>
<dbReference type="InterPro" id="IPR011990">
    <property type="entry name" value="TPR-like_helical_dom_sf"/>
</dbReference>
<dbReference type="PROSITE" id="PS50280">
    <property type="entry name" value="SET"/>
    <property type="match status" value="1"/>
</dbReference>
<feature type="region of interest" description="Disordered" evidence="10">
    <location>
        <begin position="1838"/>
        <end position="1909"/>
    </location>
</feature>
<evidence type="ECO:0000256" key="4">
    <source>
        <dbReference type="ARBA" id="ARBA00022676"/>
    </source>
</evidence>
<dbReference type="EMBL" id="CAXAMM010044484">
    <property type="protein sequence ID" value="CAK9114895.1"/>
    <property type="molecule type" value="Genomic_DNA"/>
</dbReference>
<name>A0ABP0SR59_9DINO</name>
<keyword evidence="15" id="KW-1185">Reference proteome</keyword>
<dbReference type="SMART" id="SM00028">
    <property type="entry name" value="TPR"/>
    <property type="match status" value="3"/>
</dbReference>
<feature type="transmembrane region" description="Helical" evidence="11">
    <location>
        <begin position="577"/>
        <end position="594"/>
    </location>
</feature>
<evidence type="ECO:0000313" key="14">
    <source>
        <dbReference type="EMBL" id="CAK9114895.1"/>
    </source>
</evidence>
<dbReference type="CDD" id="cd20071">
    <property type="entry name" value="SET_SMYD"/>
    <property type="match status" value="1"/>
</dbReference>
<dbReference type="Pfam" id="PF14288">
    <property type="entry name" value="FKS1_dom1"/>
    <property type="match status" value="1"/>
</dbReference>
<keyword evidence="6 11" id="KW-0812">Transmembrane</keyword>
<dbReference type="PANTHER" id="PTHR12741:SF48">
    <property type="entry name" value="1,3-BETA-GLUCAN SYNTHASE COMPONENT FKS1-RELATED"/>
    <property type="match status" value="1"/>
</dbReference>